<keyword evidence="4" id="KW-0694">RNA-binding</keyword>
<keyword evidence="2" id="KW-0747">Spliceosome</keyword>
<feature type="region of interest" description="Disordered" evidence="5">
    <location>
        <begin position="431"/>
        <end position="486"/>
    </location>
</feature>
<evidence type="ECO:0000259" key="6">
    <source>
        <dbReference type="PROSITE" id="PS50102"/>
    </source>
</evidence>
<dbReference type="EMBL" id="MNCJ02000330">
    <property type="protein sequence ID" value="KAF5762770.1"/>
    <property type="molecule type" value="Genomic_DNA"/>
</dbReference>
<dbReference type="GO" id="GO:0003723">
    <property type="term" value="F:RNA binding"/>
    <property type="evidence" value="ECO:0007669"/>
    <property type="project" value="UniProtKB-UniRule"/>
</dbReference>
<dbReference type="InterPro" id="IPR000504">
    <property type="entry name" value="RRM_dom"/>
</dbReference>
<dbReference type="InterPro" id="IPR035979">
    <property type="entry name" value="RBD_domain_sf"/>
</dbReference>
<evidence type="ECO:0000256" key="4">
    <source>
        <dbReference type="PROSITE-ProRule" id="PRU00176"/>
    </source>
</evidence>
<dbReference type="GO" id="GO:0008380">
    <property type="term" value="P:RNA splicing"/>
    <property type="evidence" value="ECO:0007669"/>
    <property type="project" value="UniProtKB-KW"/>
</dbReference>
<evidence type="ECO:0000256" key="1">
    <source>
        <dbReference type="ARBA" id="ARBA00022664"/>
    </source>
</evidence>
<dbReference type="Gramene" id="mRNA:HanXRQr2_Chr15g0672661">
    <property type="protein sequence ID" value="mRNA:HanXRQr2_Chr15g0672661"/>
    <property type="gene ID" value="HanXRQr2_Chr15g0672661"/>
</dbReference>
<dbReference type="CDD" id="cd00590">
    <property type="entry name" value="RRM_SF"/>
    <property type="match status" value="1"/>
</dbReference>
<keyword evidence="1" id="KW-0507">mRNA processing</keyword>
<reference evidence="7" key="2">
    <citation type="submission" date="2020-06" db="EMBL/GenBank/DDBJ databases">
        <title>Helianthus annuus Genome sequencing and assembly Release 2.</title>
        <authorList>
            <person name="Gouzy J."/>
            <person name="Langlade N."/>
            <person name="Munos S."/>
        </authorList>
    </citation>
    <scope>NUCLEOTIDE SEQUENCE</scope>
    <source>
        <tissue evidence="7">Leaves</tissue>
    </source>
</reference>
<evidence type="ECO:0000313" key="7">
    <source>
        <dbReference type="EMBL" id="KAF5762770.1"/>
    </source>
</evidence>
<protein>
    <submittedName>
        <fullName evidence="7">RNA recognition motif domain, nucleotide-binding alpha-beta plait domain superfamily</fullName>
    </submittedName>
</protein>
<gene>
    <name evidence="7" type="ORF">HanXRQr2_Chr15g0672661</name>
</gene>
<evidence type="ECO:0000256" key="3">
    <source>
        <dbReference type="ARBA" id="ARBA00023187"/>
    </source>
</evidence>
<feature type="domain" description="RRM" evidence="6">
    <location>
        <begin position="6"/>
        <end position="83"/>
    </location>
</feature>
<dbReference type="GO" id="GO:0005681">
    <property type="term" value="C:spliceosomal complex"/>
    <property type="evidence" value="ECO:0007669"/>
    <property type="project" value="UniProtKB-KW"/>
</dbReference>
<dbReference type="Pfam" id="PF00076">
    <property type="entry name" value="RRM_1"/>
    <property type="match status" value="1"/>
</dbReference>
<reference evidence="7" key="1">
    <citation type="journal article" date="2017" name="Nature">
        <title>The sunflower genome provides insights into oil metabolism, flowering and Asterid evolution.</title>
        <authorList>
            <person name="Badouin H."/>
            <person name="Gouzy J."/>
            <person name="Grassa C.J."/>
            <person name="Murat F."/>
            <person name="Staton S.E."/>
            <person name="Cottret L."/>
            <person name="Lelandais-Briere C."/>
            <person name="Owens G.L."/>
            <person name="Carrere S."/>
            <person name="Mayjonade B."/>
            <person name="Legrand L."/>
            <person name="Gill N."/>
            <person name="Kane N.C."/>
            <person name="Bowers J.E."/>
            <person name="Hubner S."/>
            <person name="Bellec A."/>
            <person name="Berard A."/>
            <person name="Berges H."/>
            <person name="Blanchet N."/>
            <person name="Boniface M.C."/>
            <person name="Brunel D."/>
            <person name="Catrice O."/>
            <person name="Chaidir N."/>
            <person name="Claudel C."/>
            <person name="Donnadieu C."/>
            <person name="Faraut T."/>
            <person name="Fievet G."/>
            <person name="Helmstetter N."/>
            <person name="King M."/>
            <person name="Knapp S.J."/>
            <person name="Lai Z."/>
            <person name="Le Paslier M.C."/>
            <person name="Lippi Y."/>
            <person name="Lorenzon L."/>
            <person name="Mandel J.R."/>
            <person name="Marage G."/>
            <person name="Marchand G."/>
            <person name="Marquand E."/>
            <person name="Bret-Mestries E."/>
            <person name="Morien E."/>
            <person name="Nambeesan S."/>
            <person name="Nguyen T."/>
            <person name="Pegot-Espagnet P."/>
            <person name="Pouilly N."/>
            <person name="Raftis F."/>
            <person name="Sallet E."/>
            <person name="Schiex T."/>
            <person name="Thomas J."/>
            <person name="Vandecasteele C."/>
            <person name="Vares D."/>
            <person name="Vear F."/>
            <person name="Vautrin S."/>
            <person name="Crespi M."/>
            <person name="Mangin B."/>
            <person name="Burke J.M."/>
            <person name="Salse J."/>
            <person name="Munos S."/>
            <person name="Vincourt P."/>
            <person name="Rieseberg L.H."/>
            <person name="Langlade N.B."/>
        </authorList>
    </citation>
    <scope>NUCLEOTIDE SEQUENCE</scope>
    <source>
        <tissue evidence="7">Leaves</tissue>
    </source>
</reference>
<dbReference type="InterPro" id="IPR012677">
    <property type="entry name" value="Nucleotide-bd_a/b_plait_sf"/>
</dbReference>
<feature type="compositionally biased region" description="Basic and acidic residues" evidence="5">
    <location>
        <begin position="476"/>
        <end position="486"/>
    </location>
</feature>
<keyword evidence="3" id="KW-0508">mRNA splicing</keyword>
<organism evidence="7 8">
    <name type="scientific">Helianthus annuus</name>
    <name type="common">Common sunflower</name>
    <dbReference type="NCBI Taxonomy" id="4232"/>
    <lineage>
        <taxon>Eukaryota</taxon>
        <taxon>Viridiplantae</taxon>
        <taxon>Streptophyta</taxon>
        <taxon>Embryophyta</taxon>
        <taxon>Tracheophyta</taxon>
        <taxon>Spermatophyta</taxon>
        <taxon>Magnoliopsida</taxon>
        <taxon>eudicotyledons</taxon>
        <taxon>Gunneridae</taxon>
        <taxon>Pentapetalae</taxon>
        <taxon>asterids</taxon>
        <taxon>campanulids</taxon>
        <taxon>Asterales</taxon>
        <taxon>Asteraceae</taxon>
        <taxon>Asteroideae</taxon>
        <taxon>Heliantheae alliance</taxon>
        <taxon>Heliantheae</taxon>
        <taxon>Helianthus</taxon>
    </lineage>
</organism>
<dbReference type="Proteomes" id="UP000215914">
    <property type="component" value="Unassembled WGS sequence"/>
</dbReference>
<dbReference type="PANTHER" id="PTHR23147">
    <property type="entry name" value="SERINE/ARGININE RICH SPLICING FACTOR"/>
    <property type="match status" value="1"/>
</dbReference>
<evidence type="ECO:0000313" key="8">
    <source>
        <dbReference type="Proteomes" id="UP000215914"/>
    </source>
</evidence>
<sequence length="486" mass="53221">MEGSITKLFVSNLPEGSTPWELRKCLERFGEISGTYVAKKRDKAGSRFGFASFRNVSDKQELLNNIRGVKMGDCRLKINIARFALENAGVPAQSSEKGRHGGGVGQSEAYVQFNLRDSRSYSNVVGSSKDPRIFDKGKSVQLKENTNGSVRSIVVPDRTVALKELFGLALIGKVVNLETLVDFDRLLRIAKVVVANIQYIGGLSLLLSFHDVDSANRFLEAKGVWGPWFNKLDVWGGQSLPSERVAWLKICGTPLHLLSSAVLSQVAELYGKVVHVPKVSEEDRDLSVCRVGVLLGEAERINEAISINWKNRVYRVWVEEDRNDWIPDCLNSDGSWISEEESPAVSSPVVDVDTSGGMGNVEVVHGDSGMEVGGSLGANGSVPHANSPTMHEEREYDGAVNGAKVFNGWVSGEGTSIFSKEVGPEVGYCFVSGSGERVRKPTRSSRVGLGSFRAHPHSCNSKDVSPVDFRPRKRPRDSDPETELER</sequence>
<evidence type="ECO:0000256" key="2">
    <source>
        <dbReference type="ARBA" id="ARBA00022728"/>
    </source>
</evidence>
<dbReference type="Gene3D" id="3.30.70.330">
    <property type="match status" value="1"/>
</dbReference>
<dbReference type="AlphaFoldDB" id="A0A9K3DXA5"/>
<proteinExistence type="predicted"/>
<dbReference type="PROSITE" id="PS50102">
    <property type="entry name" value="RRM"/>
    <property type="match status" value="1"/>
</dbReference>
<dbReference type="SUPFAM" id="SSF54928">
    <property type="entry name" value="RNA-binding domain, RBD"/>
    <property type="match status" value="1"/>
</dbReference>
<keyword evidence="8" id="KW-1185">Reference proteome</keyword>
<comment type="caution">
    <text evidence="7">The sequence shown here is derived from an EMBL/GenBank/DDBJ whole genome shotgun (WGS) entry which is preliminary data.</text>
</comment>
<dbReference type="InterPro" id="IPR050907">
    <property type="entry name" value="SRSF"/>
</dbReference>
<dbReference type="SMART" id="SM00360">
    <property type="entry name" value="RRM"/>
    <property type="match status" value="1"/>
</dbReference>
<dbReference type="GO" id="GO:0006397">
    <property type="term" value="P:mRNA processing"/>
    <property type="evidence" value="ECO:0007669"/>
    <property type="project" value="UniProtKB-KW"/>
</dbReference>
<name>A0A9K3DXA5_HELAN</name>
<accession>A0A9K3DXA5</accession>
<evidence type="ECO:0000256" key="5">
    <source>
        <dbReference type="SAM" id="MobiDB-lite"/>
    </source>
</evidence>